<sequence>MADEPVWKMPLKRLEKTIDSSFIVAREYVTRLKRATVAVEDKVSLIVIGSTARKYVKPCITGLVLRRYLFQSSSGEAEHADHVLSKSDQPIPPRPSPIPLEVEIATPHSHDVAPRSRVNAVVPGWVKTPLMKDALPYDIATQIVVLSSQKISAHITVQVLMVERVHYSPFWVDLLTNRKTSGVGHFPTE</sequence>
<protein>
    <submittedName>
        <fullName evidence="1">Uncharacterized protein</fullName>
    </submittedName>
</protein>
<accession>A0A8H5FYH6</accession>
<dbReference type="OrthoDB" id="10253736at2759"/>
<dbReference type="InterPro" id="IPR036291">
    <property type="entry name" value="NAD(P)-bd_dom_sf"/>
</dbReference>
<proteinExistence type="predicted"/>
<keyword evidence="2" id="KW-1185">Reference proteome</keyword>
<evidence type="ECO:0000313" key="2">
    <source>
        <dbReference type="Proteomes" id="UP000559027"/>
    </source>
</evidence>
<dbReference type="AlphaFoldDB" id="A0A8H5FYH6"/>
<comment type="caution">
    <text evidence="1">The sequence shown here is derived from an EMBL/GenBank/DDBJ whole genome shotgun (WGS) entry which is preliminary data.</text>
</comment>
<organism evidence="1 2">
    <name type="scientific">Leucocoprinus leucothites</name>
    <dbReference type="NCBI Taxonomy" id="201217"/>
    <lineage>
        <taxon>Eukaryota</taxon>
        <taxon>Fungi</taxon>
        <taxon>Dikarya</taxon>
        <taxon>Basidiomycota</taxon>
        <taxon>Agaricomycotina</taxon>
        <taxon>Agaricomycetes</taxon>
        <taxon>Agaricomycetidae</taxon>
        <taxon>Agaricales</taxon>
        <taxon>Agaricineae</taxon>
        <taxon>Agaricaceae</taxon>
        <taxon>Leucocoprinus</taxon>
    </lineage>
</organism>
<name>A0A8H5FYH6_9AGAR</name>
<reference evidence="1 2" key="1">
    <citation type="journal article" date="2020" name="ISME J.">
        <title>Uncovering the hidden diversity of litter-decomposition mechanisms in mushroom-forming fungi.</title>
        <authorList>
            <person name="Floudas D."/>
            <person name="Bentzer J."/>
            <person name="Ahren D."/>
            <person name="Johansson T."/>
            <person name="Persson P."/>
            <person name="Tunlid A."/>
        </authorList>
    </citation>
    <scope>NUCLEOTIDE SEQUENCE [LARGE SCALE GENOMIC DNA]</scope>
    <source>
        <strain evidence="1 2">CBS 146.42</strain>
    </source>
</reference>
<dbReference type="EMBL" id="JAACJO010000010">
    <property type="protein sequence ID" value="KAF5353412.1"/>
    <property type="molecule type" value="Genomic_DNA"/>
</dbReference>
<dbReference type="Proteomes" id="UP000559027">
    <property type="component" value="Unassembled WGS sequence"/>
</dbReference>
<gene>
    <name evidence="1" type="ORF">D9756_007884</name>
</gene>
<dbReference type="Gene3D" id="3.40.50.720">
    <property type="entry name" value="NAD(P)-binding Rossmann-like Domain"/>
    <property type="match status" value="1"/>
</dbReference>
<evidence type="ECO:0000313" key="1">
    <source>
        <dbReference type="EMBL" id="KAF5353412.1"/>
    </source>
</evidence>
<dbReference type="SUPFAM" id="SSF51735">
    <property type="entry name" value="NAD(P)-binding Rossmann-fold domains"/>
    <property type="match status" value="1"/>
</dbReference>